<proteinExistence type="predicted"/>
<sequence>MNQGFVLVQKEWLESLRNGKLIWLPIALCILGISQPLSTYYMPQLLEFAGGLPDGTIIEIPTPSATEVLAGVLSQFGLLGTLLFVLSSMNIISHERNNGSITFIMIRPISSLQYILSKFIGILTILMIGFFLSYILSWYYTIELFEFIDFGAFLSSFFIYCIWIAFVISIVITLSLFLKNGGGIAGASIGILAILALLHMLLPNFMKWSPIQLQLDAAYLLINPPHSSFWGALATTSFLIVVLLTISVIKHRTDYHS</sequence>
<accession>A0A161P992</accession>
<comment type="caution">
    <text evidence="2">The sequence shown here is derived from an EMBL/GenBank/DDBJ whole genome shotgun (WGS) entry which is preliminary data.</text>
</comment>
<organism evidence="2 3">
    <name type="scientific">Alkalihalobacillus trypoxylicola</name>
    <dbReference type="NCBI Taxonomy" id="519424"/>
    <lineage>
        <taxon>Bacteria</taxon>
        <taxon>Bacillati</taxon>
        <taxon>Bacillota</taxon>
        <taxon>Bacilli</taxon>
        <taxon>Bacillales</taxon>
        <taxon>Bacillaceae</taxon>
        <taxon>Alkalihalobacillus</taxon>
    </lineage>
</organism>
<dbReference type="GO" id="GO:0140359">
    <property type="term" value="F:ABC-type transporter activity"/>
    <property type="evidence" value="ECO:0007669"/>
    <property type="project" value="InterPro"/>
</dbReference>
<dbReference type="EMBL" id="LTAO01000036">
    <property type="protein sequence ID" value="KYG27590.1"/>
    <property type="molecule type" value="Genomic_DNA"/>
</dbReference>
<protein>
    <recommendedName>
        <fullName evidence="4">ABC transporter permease</fullName>
    </recommendedName>
</protein>
<feature type="transmembrane region" description="Helical" evidence="1">
    <location>
        <begin position="72"/>
        <end position="93"/>
    </location>
</feature>
<keyword evidence="1" id="KW-0812">Transmembrane</keyword>
<keyword evidence="1" id="KW-0472">Membrane</keyword>
<feature type="transmembrane region" description="Helical" evidence="1">
    <location>
        <begin position="184"/>
        <end position="202"/>
    </location>
</feature>
<evidence type="ECO:0000313" key="3">
    <source>
        <dbReference type="Proteomes" id="UP000075806"/>
    </source>
</evidence>
<gene>
    <name evidence="2" type="ORF">AZF04_10365</name>
</gene>
<dbReference type="Pfam" id="PF12679">
    <property type="entry name" value="ABC2_membrane_2"/>
    <property type="match status" value="1"/>
</dbReference>
<evidence type="ECO:0000313" key="2">
    <source>
        <dbReference type="EMBL" id="KYG27590.1"/>
    </source>
</evidence>
<feature type="transmembrane region" description="Helical" evidence="1">
    <location>
        <begin position="152"/>
        <end position="177"/>
    </location>
</feature>
<feature type="transmembrane region" description="Helical" evidence="1">
    <location>
        <begin position="229"/>
        <end position="249"/>
    </location>
</feature>
<dbReference type="PANTHER" id="PTHR43471">
    <property type="entry name" value="ABC TRANSPORTER PERMEASE"/>
    <property type="match status" value="1"/>
</dbReference>
<dbReference type="STRING" id="519424.AZF04_10365"/>
<keyword evidence="3" id="KW-1185">Reference proteome</keyword>
<evidence type="ECO:0000256" key="1">
    <source>
        <dbReference type="SAM" id="Phobius"/>
    </source>
</evidence>
<dbReference type="OrthoDB" id="4187110at2"/>
<reference evidence="2" key="1">
    <citation type="submission" date="2016-02" db="EMBL/GenBank/DDBJ databases">
        <title>Genome sequence of Bacillus trypoxylicola KCTC 13244(T).</title>
        <authorList>
            <person name="Jeong H."/>
            <person name="Park S.-H."/>
            <person name="Choi S.-K."/>
        </authorList>
    </citation>
    <scope>NUCLEOTIDE SEQUENCE [LARGE SCALE GENOMIC DNA]</scope>
    <source>
        <strain evidence="2">KCTC 13244</strain>
    </source>
</reference>
<evidence type="ECO:0008006" key="4">
    <source>
        <dbReference type="Google" id="ProtNLM"/>
    </source>
</evidence>
<feature type="transmembrane region" description="Helical" evidence="1">
    <location>
        <begin position="21"/>
        <end position="42"/>
    </location>
</feature>
<name>A0A161P992_9BACI</name>
<dbReference type="AlphaFoldDB" id="A0A161P992"/>
<keyword evidence="1" id="KW-1133">Transmembrane helix</keyword>
<feature type="transmembrane region" description="Helical" evidence="1">
    <location>
        <begin position="114"/>
        <end position="140"/>
    </location>
</feature>
<dbReference type="RefSeq" id="WP_061949722.1">
    <property type="nucleotide sequence ID" value="NZ_LTAO01000036.1"/>
</dbReference>
<dbReference type="Proteomes" id="UP000075806">
    <property type="component" value="Unassembled WGS sequence"/>
</dbReference>
<dbReference type="GO" id="GO:0005886">
    <property type="term" value="C:plasma membrane"/>
    <property type="evidence" value="ECO:0007669"/>
    <property type="project" value="UniProtKB-SubCell"/>
</dbReference>